<evidence type="ECO:0008006" key="3">
    <source>
        <dbReference type="Google" id="ProtNLM"/>
    </source>
</evidence>
<organism evidence="1 2">
    <name type="scientific">Acidiphilium rubrum</name>
    <dbReference type="NCBI Taxonomy" id="526"/>
    <lineage>
        <taxon>Bacteria</taxon>
        <taxon>Pseudomonadati</taxon>
        <taxon>Pseudomonadota</taxon>
        <taxon>Alphaproteobacteria</taxon>
        <taxon>Acetobacterales</taxon>
        <taxon>Acidocellaceae</taxon>
        <taxon>Acidiphilium</taxon>
    </lineage>
</organism>
<evidence type="ECO:0000313" key="2">
    <source>
        <dbReference type="Proteomes" id="UP000186308"/>
    </source>
</evidence>
<protein>
    <recommendedName>
        <fullName evidence="3">DUF2889 domain-containing protein</fullName>
    </recommendedName>
</protein>
<comment type="caution">
    <text evidence="1">The sequence shown here is derived from an EMBL/GenBank/DDBJ whole genome shotgun (WGS) entry which is preliminary data.</text>
</comment>
<keyword evidence="2" id="KW-1185">Reference proteome</keyword>
<proteinExistence type="predicted"/>
<gene>
    <name evidence="1" type="ORF">SAMN05421828_10448</name>
</gene>
<dbReference type="RefSeq" id="WP_029310443.1">
    <property type="nucleotide sequence ID" value="NZ_FTNE01000004.1"/>
</dbReference>
<evidence type="ECO:0000313" key="1">
    <source>
        <dbReference type="EMBL" id="SIQ37994.1"/>
    </source>
</evidence>
<sequence>MPLSPAESRELLHLRDIDIRGYLRTDGMLDIEAHMVDTKTYSFGNHDRGQINAGEALHGMWLRLTVDTGLTVRRAEAAMDSTPHAICPGVAPNFARLEGLTIGRGFLKGAMERVGGTQGCTHLRELLQQVATVSIQTMFSIKAHKAAREGGASEDRWEIPAALLNSCHAYDEEGELVKAVRERAAARALSAV</sequence>
<dbReference type="InterPro" id="IPR021312">
    <property type="entry name" value="DUF2889"/>
</dbReference>
<reference evidence="1 2" key="1">
    <citation type="submission" date="2017-01" db="EMBL/GenBank/DDBJ databases">
        <authorList>
            <person name="Varghese N."/>
            <person name="Submissions S."/>
        </authorList>
    </citation>
    <scope>NUCLEOTIDE SEQUENCE [LARGE SCALE GENOMIC DNA]</scope>
    <source>
        <strain evidence="1 2">ATCC 35905</strain>
    </source>
</reference>
<dbReference type="OrthoDB" id="6862397at2"/>
<dbReference type="EMBL" id="FTNE01000004">
    <property type="protein sequence ID" value="SIQ37994.1"/>
    <property type="molecule type" value="Genomic_DNA"/>
</dbReference>
<accession>A0A8G2FDC1</accession>
<dbReference type="Proteomes" id="UP000186308">
    <property type="component" value="Unassembled WGS sequence"/>
</dbReference>
<dbReference type="AlphaFoldDB" id="A0A8G2FDC1"/>
<name>A0A8G2FDC1_ACIRU</name>
<dbReference type="Pfam" id="PF11136">
    <property type="entry name" value="DUF2889"/>
    <property type="match status" value="1"/>
</dbReference>